<reference evidence="7" key="1">
    <citation type="submission" date="2018-02" db="EMBL/GenBank/DDBJ databases">
        <authorList>
            <person name="Silar P."/>
        </authorList>
    </citation>
    <scope>NUCLEOTIDE SEQUENCE [LARGE SCALE GENOMIC DNA]</scope>
    <source>
        <strain evidence="7">T</strain>
    </source>
</reference>
<protein>
    <recommendedName>
        <fullName evidence="9">BHLH domain-containing protein</fullName>
    </recommendedName>
</protein>
<dbReference type="InterPro" id="IPR052207">
    <property type="entry name" value="Max-like/E-box_TFs"/>
</dbReference>
<keyword evidence="5" id="KW-0539">Nucleus</keyword>
<evidence type="ECO:0000256" key="1">
    <source>
        <dbReference type="ARBA" id="ARBA00004123"/>
    </source>
</evidence>
<dbReference type="Gene3D" id="4.10.280.10">
    <property type="entry name" value="Helix-loop-helix DNA-binding domain"/>
    <property type="match status" value="1"/>
</dbReference>
<keyword evidence="8" id="KW-1185">Reference proteome</keyword>
<dbReference type="InterPro" id="IPR036638">
    <property type="entry name" value="HLH_DNA-bd_sf"/>
</dbReference>
<feature type="region of interest" description="Disordered" evidence="6">
    <location>
        <begin position="1"/>
        <end position="54"/>
    </location>
</feature>
<keyword evidence="2" id="KW-0805">Transcription regulation</keyword>
<dbReference type="EMBL" id="LR026964">
    <property type="protein sequence ID" value="VBB72822.1"/>
    <property type="molecule type" value="Genomic_DNA"/>
</dbReference>
<evidence type="ECO:0000256" key="5">
    <source>
        <dbReference type="ARBA" id="ARBA00023242"/>
    </source>
</evidence>
<evidence type="ECO:0000256" key="3">
    <source>
        <dbReference type="ARBA" id="ARBA00023125"/>
    </source>
</evidence>
<keyword evidence="4" id="KW-0804">Transcription</keyword>
<evidence type="ECO:0008006" key="9">
    <source>
        <dbReference type="Google" id="ProtNLM"/>
    </source>
</evidence>
<feature type="compositionally biased region" description="Basic and acidic residues" evidence="6">
    <location>
        <begin position="42"/>
        <end position="54"/>
    </location>
</feature>
<evidence type="ECO:0000256" key="2">
    <source>
        <dbReference type="ARBA" id="ARBA00023015"/>
    </source>
</evidence>
<dbReference type="SUPFAM" id="SSF47459">
    <property type="entry name" value="HLH, helix-loop-helix DNA-binding domain"/>
    <property type="match status" value="1"/>
</dbReference>
<name>A0ABY6RWX2_PODCO</name>
<accession>A0ABY6RWX2</accession>
<feature type="region of interest" description="Disordered" evidence="6">
    <location>
        <begin position="157"/>
        <end position="184"/>
    </location>
</feature>
<evidence type="ECO:0000256" key="4">
    <source>
        <dbReference type="ARBA" id="ARBA00023163"/>
    </source>
</evidence>
<comment type="subcellular location">
    <subcellularLocation>
        <location evidence="1">Nucleus</location>
    </subcellularLocation>
</comment>
<feature type="compositionally biased region" description="Basic residues" evidence="6">
    <location>
        <begin position="1"/>
        <end position="12"/>
    </location>
</feature>
<evidence type="ECO:0000313" key="8">
    <source>
        <dbReference type="Proteomes" id="UP000280685"/>
    </source>
</evidence>
<evidence type="ECO:0000256" key="6">
    <source>
        <dbReference type="SAM" id="MobiDB-lite"/>
    </source>
</evidence>
<dbReference type="Proteomes" id="UP000280685">
    <property type="component" value="Chromosome 1"/>
</dbReference>
<organism evidence="7 8">
    <name type="scientific">Podospora comata</name>
    <dbReference type="NCBI Taxonomy" id="48703"/>
    <lineage>
        <taxon>Eukaryota</taxon>
        <taxon>Fungi</taxon>
        <taxon>Dikarya</taxon>
        <taxon>Ascomycota</taxon>
        <taxon>Pezizomycotina</taxon>
        <taxon>Sordariomycetes</taxon>
        <taxon>Sordariomycetidae</taxon>
        <taxon>Sordariales</taxon>
        <taxon>Podosporaceae</taxon>
        <taxon>Podospora</taxon>
    </lineage>
</organism>
<dbReference type="PANTHER" id="PTHR15741:SF27">
    <property type="entry name" value="TRANSCRIPTION FACTOR AP-4"/>
    <property type="match status" value="1"/>
</dbReference>
<sequence length="184" mass="19472">MASSNHHHHNHPHNSYPNSAASQSQTPISPPGLNGGGGGGEDGDKPRLTKEQKKTNHIQSGMFSSLFLFLSPPTFLLTGGGKTEQKRRLAIRQAYDDLCTQVPGLEGQARSEGVVLNGVVGYVRKLMLERQRMIAECEARGLEVPAGVREGLANMPVGFLDEGEGGRDGSGSVSPGKGSQGGRE</sequence>
<gene>
    <name evidence="7" type="ORF">PODCO_113695</name>
</gene>
<proteinExistence type="predicted"/>
<keyword evidence="3" id="KW-0238">DNA-binding</keyword>
<dbReference type="PANTHER" id="PTHR15741">
    <property type="entry name" value="BASIC HELIX-LOOP-HELIX ZIP TRANSCRIPTION FACTOR"/>
    <property type="match status" value="1"/>
</dbReference>
<evidence type="ECO:0000313" key="7">
    <source>
        <dbReference type="EMBL" id="VBB72822.1"/>
    </source>
</evidence>